<evidence type="ECO:0008006" key="5">
    <source>
        <dbReference type="Google" id="ProtNLM"/>
    </source>
</evidence>
<dbReference type="InterPro" id="IPR008826">
    <property type="entry name" value="Se-bd"/>
</dbReference>
<evidence type="ECO:0000256" key="1">
    <source>
        <dbReference type="ARBA" id="ARBA00005606"/>
    </source>
</evidence>
<dbReference type="EMBL" id="CAJGYM010000161">
    <property type="protein sequence ID" value="CAD6199215.1"/>
    <property type="molecule type" value="Genomic_DNA"/>
</dbReference>
<comment type="similarity">
    <text evidence="1">Belongs to the selenium-binding protein family.</text>
</comment>
<evidence type="ECO:0000313" key="3">
    <source>
        <dbReference type="EMBL" id="CAD6199215.1"/>
    </source>
</evidence>
<dbReference type="Pfam" id="PF05694">
    <property type="entry name" value="SBP56"/>
    <property type="match status" value="1"/>
</dbReference>
<accession>A0A8S1HZQ6</accession>
<dbReference type="AlphaFoldDB" id="A0A8S1HZQ6"/>
<keyword evidence="4" id="KW-1185">Reference proteome</keyword>
<dbReference type="OrthoDB" id="10252446at2759"/>
<evidence type="ECO:0000256" key="2">
    <source>
        <dbReference type="ARBA" id="ARBA00023266"/>
    </source>
</evidence>
<proteinExistence type="inferred from homology"/>
<keyword evidence="2" id="KW-0711">Selenium</keyword>
<comment type="caution">
    <text evidence="3">The sequence shown here is derived from an EMBL/GenBank/DDBJ whole genome shotgun (WGS) entry which is preliminary data.</text>
</comment>
<dbReference type="Proteomes" id="UP000835052">
    <property type="component" value="Unassembled WGS sequence"/>
</dbReference>
<dbReference type="PANTHER" id="PTHR23300">
    <property type="entry name" value="METHANETHIOL OXIDASE"/>
    <property type="match status" value="1"/>
</dbReference>
<name>A0A8S1HZQ6_9PELO</name>
<reference evidence="3" key="1">
    <citation type="submission" date="2020-10" db="EMBL/GenBank/DDBJ databases">
        <authorList>
            <person name="Kikuchi T."/>
        </authorList>
    </citation>
    <scope>NUCLEOTIDE SEQUENCE</scope>
    <source>
        <strain evidence="3">NKZ352</strain>
    </source>
</reference>
<dbReference type="GO" id="GO:0008430">
    <property type="term" value="F:selenium binding"/>
    <property type="evidence" value="ECO:0007669"/>
    <property type="project" value="InterPro"/>
</dbReference>
<sequence>MSCCHGSGPGYASPAEAIKSEREKTLLVTSPHVANGPDAIFSIDVDPNSPNFMKVLSRVDMPNINDEVHHTGWNSCSSCHGDSSYKRTHLIVPCLYSDRVYIVDARDANDIKLEKTIEAEELHKHDVSFPHTSHCLADGNILISTLGNNEGDALGNFLLLDGKNVQCEGSLDVRGRFGAV</sequence>
<dbReference type="PANTHER" id="PTHR23300:SF0">
    <property type="entry name" value="METHANETHIOL OXIDASE"/>
    <property type="match status" value="1"/>
</dbReference>
<organism evidence="3 4">
    <name type="scientific">Caenorhabditis auriculariae</name>
    <dbReference type="NCBI Taxonomy" id="2777116"/>
    <lineage>
        <taxon>Eukaryota</taxon>
        <taxon>Metazoa</taxon>
        <taxon>Ecdysozoa</taxon>
        <taxon>Nematoda</taxon>
        <taxon>Chromadorea</taxon>
        <taxon>Rhabditida</taxon>
        <taxon>Rhabditina</taxon>
        <taxon>Rhabditomorpha</taxon>
        <taxon>Rhabditoidea</taxon>
        <taxon>Rhabditidae</taxon>
        <taxon>Peloderinae</taxon>
        <taxon>Caenorhabditis</taxon>
    </lineage>
</organism>
<gene>
    <name evidence="3" type="ORF">CAUJ_LOCUS15119</name>
</gene>
<protein>
    <recommendedName>
        <fullName evidence="5">Selenium-binding protein</fullName>
    </recommendedName>
</protein>
<evidence type="ECO:0000313" key="4">
    <source>
        <dbReference type="Proteomes" id="UP000835052"/>
    </source>
</evidence>